<keyword evidence="4" id="KW-1185">Reference proteome</keyword>
<evidence type="ECO:0000313" key="3">
    <source>
        <dbReference type="EMBL" id="MBO1884429.1"/>
    </source>
</evidence>
<evidence type="ECO:0000313" key="4">
    <source>
        <dbReference type="Proteomes" id="UP000681610"/>
    </source>
</evidence>
<evidence type="ECO:0000259" key="2">
    <source>
        <dbReference type="Pfam" id="PF26468"/>
    </source>
</evidence>
<evidence type="ECO:0000259" key="1">
    <source>
        <dbReference type="Pfam" id="PF21818"/>
    </source>
</evidence>
<dbReference type="InterPro" id="IPR049251">
    <property type="entry name" value="DUF6884"/>
</dbReference>
<name>A0ABS3PYM0_9FLAO</name>
<organism evidence="3 4">
    <name type="scientific">Capnocytophaga bilenii</name>
    <dbReference type="NCBI Taxonomy" id="2819369"/>
    <lineage>
        <taxon>Bacteria</taxon>
        <taxon>Pseudomonadati</taxon>
        <taxon>Bacteroidota</taxon>
        <taxon>Flavobacteriia</taxon>
        <taxon>Flavobacteriales</taxon>
        <taxon>Flavobacteriaceae</taxon>
        <taxon>Capnocytophaga</taxon>
    </lineage>
</organism>
<evidence type="ECO:0008006" key="5">
    <source>
        <dbReference type="Google" id="ProtNLM"/>
    </source>
</evidence>
<protein>
    <recommendedName>
        <fullName evidence="5">GIY-YIG nuclease family protein</fullName>
    </recommendedName>
</protein>
<comment type="caution">
    <text evidence="3">The sequence shown here is derived from an EMBL/GenBank/DDBJ whole genome shotgun (WGS) entry which is preliminary data.</text>
</comment>
<feature type="domain" description="DUF6884" evidence="1">
    <location>
        <begin position="4"/>
        <end position="134"/>
    </location>
</feature>
<dbReference type="Pfam" id="PF26468">
    <property type="entry name" value="GIY_YIG_3"/>
    <property type="match status" value="1"/>
</dbReference>
<dbReference type="InterPro" id="IPR058782">
    <property type="entry name" value="GIY_YIG_3"/>
</dbReference>
<dbReference type="EMBL" id="JAGDYP010000006">
    <property type="protein sequence ID" value="MBO1884429.1"/>
    <property type="molecule type" value="Genomic_DNA"/>
</dbReference>
<dbReference type="Pfam" id="PF21818">
    <property type="entry name" value="DUF6884"/>
    <property type="match status" value="1"/>
</dbReference>
<accession>A0ABS3PYM0</accession>
<dbReference type="RefSeq" id="WP_208058921.1">
    <property type="nucleotide sequence ID" value="NZ_JAGDYP010000006.1"/>
</dbReference>
<proteinExistence type="predicted"/>
<feature type="domain" description="GIY-YIG" evidence="2">
    <location>
        <begin position="168"/>
        <end position="354"/>
    </location>
</feature>
<reference evidence="3 4" key="1">
    <citation type="submission" date="2021-03" db="EMBL/GenBank/DDBJ databases">
        <title>Isolation and description of Capnocytophaga bilenii sp. nov., a novel Capnocytophaga species, isolated from a gingivitis subject.</title>
        <authorList>
            <person name="Antezack A."/>
            <person name="Monnet-Corti V."/>
            <person name="La Scola B."/>
        </authorList>
    </citation>
    <scope>NUCLEOTIDE SEQUENCE [LARGE SCALE GENOMIC DNA]</scope>
    <source>
        <strain evidence="3 4">Marseille-Q4570</strain>
    </source>
</reference>
<dbReference type="Proteomes" id="UP000681610">
    <property type="component" value="Unassembled WGS sequence"/>
</dbReference>
<sequence>MKTIVLISCVSQKENTAIEAEKMYKSPLFRKSLAYAKKLVPDDAIYILSAKHHLLPLDKVIEPYNETLNKMRKEDRTAWGVKVIEQLREVANLKEDKFIVFAGEKYIEPIKDCLTNIELPLKGMRIGQRLQYLTFENENLNSMQKSLTLRLHELFNSLECFSYPFEAEKEQIPANGIYVMFEEGETFEGLDRIVRVGTHNGDNNLFKRLEEHYVNENKNRSIFLQRVGDALLNKENNPYFEVWNVNATAKEAQEKVAGKVDSVLEAQITKEAVAHIRKKVTFVVFAVEEEKDRKKWEKKLIGTLSNAAKAGEIKASEGWLGNFSTEPKVKESGLWQTQGLYSESLTEEEFAVLQKLV</sequence>
<gene>
    <name evidence="3" type="ORF">J4N46_08375</name>
</gene>